<dbReference type="RefSeq" id="WP_121065189.1">
    <property type="nucleotide sequence ID" value="NZ_RBIQ01000007.1"/>
</dbReference>
<dbReference type="Pfam" id="PF00535">
    <property type="entry name" value="Glycos_transf_2"/>
    <property type="match status" value="1"/>
</dbReference>
<dbReference type="GO" id="GO:0005886">
    <property type="term" value="C:plasma membrane"/>
    <property type="evidence" value="ECO:0007669"/>
    <property type="project" value="UniProtKB-SubCell"/>
</dbReference>
<keyword evidence="8" id="KW-1185">Reference proteome</keyword>
<keyword evidence="2" id="KW-1003">Cell membrane</keyword>
<keyword evidence="3" id="KW-0328">Glycosyltransferase</keyword>
<keyword evidence="4 7" id="KW-0808">Transferase</keyword>
<keyword evidence="5" id="KW-0472">Membrane</keyword>
<evidence type="ECO:0000256" key="2">
    <source>
        <dbReference type="ARBA" id="ARBA00022475"/>
    </source>
</evidence>
<accession>A0A495EEB2</accession>
<dbReference type="Gene3D" id="3.90.550.10">
    <property type="entry name" value="Spore Coat Polysaccharide Biosynthesis Protein SpsA, Chain A"/>
    <property type="match status" value="1"/>
</dbReference>
<dbReference type="InterPro" id="IPR001173">
    <property type="entry name" value="Glyco_trans_2-like"/>
</dbReference>
<dbReference type="OrthoDB" id="9810303at2"/>
<name>A0A495EEB2_9FLAO</name>
<evidence type="ECO:0000313" key="8">
    <source>
        <dbReference type="Proteomes" id="UP000269412"/>
    </source>
</evidence>
<dbReference type="SUPFAM" id="SSF53448">
    <property type="entry name" value="Nucleotide-diphospho-sugar transferases"/>
    <property type="match status" value="1"/>
</dbReference>
<feature type="domain" description="Glycosyltransferase 2-like" evidence="6">
    <location>
        <begin position="9"/>
        <end position="123"/>
    </location>
</feature>
<dbReference type="GO" id="GO:0016757">
    <property type="term" value="F:glycosyltransferase activity"/>
    <property type="evidence" value="ECO:0007669"/>
    <property type="project" value="UniProtKB-KW"/>
</dbReference>
<evidence type="ECO:0000256" key="5">
    <source>
        <dbReference type="ARBA" id="ARBA00023136"/>
    </source>
</evidence>
<dbReference type="PANTHER" id="PTHR43646">
    <property type="entry name" value="GLYCOSYLTRANSFERASE"/>
    <property type="match status" value="1"/>
</dbReference>
<dbReference type="NCBIfam" id="TIGR04283">
    <property type="entry name" value="glyco_like_mftF"/>
    <property type="match status" value="1"/>
</dbReference>
<evidence type="ECO:0000313" key="7">
    <source>
        <dbReference type="EMBL" id="RKR15260.1"/>
    </source>
</evidence>
<dbReference type="InterPro" id="IPR026461">
    <property type="entry name" value="Trfase_2_rSAM/seldom_assoc"/>
</dbReference>
<dbReference type="CDD" id="cd02522">
    <property type="entry name" value="GT_2_like_a"/>
    <property type="match status" value="1"/>
</dbReference>
<reference evidence="7 8" key="1">
    <citation type="submission" date="2018-10" db="EMBL/GenBank/DDBJ databases">
        <title>Genomic Encyclopedia of Archaeal and Bacterial Type Strains, Phase II (KMG-II): from individual species to whole genera.</title>
        <authorList>
            <person name="Goeker M."/>
        </authorList>
    </citation>
    <scope>NUCLEOTIDE SEQUENCE [LARGE SCALE GENOMIC DNA]</scope>
    <source>
        <strain evidence="7 8">DSM 25230</strain>
    </source>
</reference>
<dbReference type="InterPro" id="IPR029044">
    <property type="entry name" value="Nucleotide-diphossugar_trans"/>
</dbReference>
<evidence type="ECO:0000256" key="4">
    <source>
        <dbReference type="ARBA" id="ARBA00022679"/>
    </source>
</evidence>
<dbReference type="Proteomes" id="UP000269412">
    <property type="component" value="Unassembled WGS sequence"/>
</dbReference>
<evidence type="ECO:0000256" key="1">
    <source>
        <dbReference type="ARBA" id="ARBA00004236"/>
    </source>
</evidence>
<evidence type="ECO:0000256" key="3">
    <source>
        <dbReference type="ARBA" id="ARBA00022676"/>
    </source>
</evidence>
<dbReference type="AlphaFoldDB" id="A0A495EEB2"/>
<dbReference type="EMBL" id="RBIQ01000007">
    <property type="protein sequence ID" value="RKR15260.1"/>
    <property type="molecule type" value="Genomic_DNA"/>
</dbReference>
<proteinExistence type="predicted"/>
<organism evidence="7 8">
    <name type="scientific">Maribacter vaceletii</name>
    <dbReference type="NCBI Taxonomy" id="1206816"/>
    <lineage>
        <taxon>Bacteria</taxon>
        <taxon>Pseudomonadati</taxon>
        <taxon>Bacteroidota</taxon>
        <taxon>Flavobacteriia</taxon>
        <taxon>Flavobacteriales</taxon>
        <taxon>Flavobacteriaceae</taxon>
        <taxon>Maribacter</taxon>
    </lineage>
</organism>
<protein>
    <submittedName>
        <fullName evidence="7">RSAM/selenodomain-associated transferase 2</fullName>
    </submittedName>
</protein>
<evidence type="ECO:0000259" key="6">
    <source>
        <dbReference type="Pfam" id="PF00535"/>
    </source>
</evidence>
<comment type="subcellular location">
    <subcellularLocation>
        <location evidence="1">Cell membrane</location>
    </subcellularLocation>
</comment>
<sequence length="236" mass="27147">MKNNPPQISIVIPVLNEEKSIPKLLSHLKTNISKSNFIKEIIIVDGGSTDNTVSIAKENGAIVISSKKGRAKQMNTGAKKATGNIFYFLHIDTFPPKNFDALIANAFLKKQNVGCFQMKFDNNHLFLKFFAWFSKINHKICRGGDQSLFISKELFNSLNGFNENFIIYEDNEFISRVYKEHTFTILPQKVKTSARRYEKIGIYKLQYYFGIIHLKKHFGASPCELHDYYKKKIAIH</sequence>
<gene>
    <name evidence="7" type="ORF">CLV91_1342</name>
</gene>
<dbReference type="PANTHER" id="PTHR43646:SF2">
    <property type="entry name" value="GLYCOSYLTRANSFERASE 2-LIKE DOMAIN-CONTAINING PROTEIN"/>
    <property type="match status" value="1"/>
</dbReference>
<comment type="caution">
    <text evidence="7">The sequence shown here is derived from an EMBL/GenBank/DDBJ whole genome shotgun (WGS) entry which is preliminary data.</text>
</comment>